<dbReference type="Gene3D" id="1.25.40.10">
    <property type="entry name" value="Tetratricopeptide repeat domain"/>
    <property type="match status" value="2"/>
</dbReference>
<accession>A0A6I9Y131</accession>
<dbReference type="CTD" id="153657"/>
<evidence type="ECO:0000313" key="1">
    <source>
        <dbReference type="Proteomes" id="UP000504617"/>
    </source>
</evidence>
<dbReference type="InterPro" id="IPR042621">
    <property type="entry name" value="TTC23/TTC23L"/>
</dbReference>
<gene>
    <name evidence="2" type="primary">TTC23L</name>
</gene>
<dbReference type="KEGG" id="tsr:106544814"/>
<name>A0A6I9Y131_9SAUR</name>
<dbReference type="OrthoDB" id="9986634at2759"/>
<dbReference type="GeneID" id="106544814"/>
<keyword evidence="1" id="KW-1185">Reference proteome</keyword>
<dbReference type="RefSeq" id="XP_013916678.1">
    <property type="nucleotide sequence ID" value="XM_014061203.1"/>
</dbReference>
<reference evidence="2" key="1">
    <citation type="submission" date="2025-08" db="UniProtKB">
        <authorList>
            <consortium name="RefSeq"/>
        </authorList>
    </citation>
    <scope>IDENTIFICATION</scope>
</reference>
<organism evidence="1 2">
    <name type="scientific">Thamnophis sirtalis</name>
    <dbReference type="NCBI Taxonomy" id="35019"/>
    <lineage>
        <taxon>Eukaryota</taxon>
        <taxon>Metazoa</taxon>
        <taxon>Chordata</taxon>
        <taxon>Craniata</taxon>
        <taxon>Vertebrata</taxon>
        <taxon>Euteleostomi</taxon>
        <taxon>Lepidosauria</taxon>
        <taxon>Squamata</taxon>
        <taxon>Bifurcata</taxon>
        <taxon>Unidentata</taxon>
        <taxon>Episquamata</taxon>
        <taxon>Toxicofera</taxon>
        <taxon>Serpentes</taxon>
        <taxon>Colubroidea</taxon>
        <taxon>Colubridae</taxon>
        <taxon>Natricinae</taxon>
        <taxon>Thamnophis</taxon>
    </lineage>
</organism>
<dbReference type="Proteomes" id="UP000504617">
    <property type="component" value="Unplaced"/>
</dbReference>
<dbReference type="SUPFAM" id="SSF48452">
    <property type="entry name" value="TPR-like"/>
    <property type="match status" value="1"/>
</dbReference>
<protein>
    <submittedName>
        <fullName evidence="2">Tetratricopeptide repeat protein 23-like</fullName>
    </submittedName>
</protein>
<sequence>MDIMDTNGEDQEMWAQLMAPPAAQLIEAQRRAERFAEEKQVHKSCKELMQCTVLTRIIYGNQHWRLAEALANLAHSYLTLQSLPCQAMHHANSAKYILFSLRGDTPPASSEEKGTIWSTLVTIYYTLGMANLMQKDAKECYFNLQKAKKCLEELQGLAWKGAGKPKVCTKDIIVALGRASLQKNELDLASKYFEKAVDDLVSAEGDAAPELIPLYQEIAKIKRMKKMYEKSISYALQAHSVSLALYQKSSTEVGSTALFLGKAYAATGEENHTEAAERYFTESLAAYNEALGMDHPQTIRALEVFSKWLGLAGKRKQAYELLKGSFKTQQNPCNDFNKQAVERLYLMGCICLAEEKIGEAYQLLSKCVQIQTAIYGSHHKKTKKIQELVDMMNRLPTEQKSTKCLKQDKKATLIFSIPDL</sequence>
<dbReference type="AlphaFoldDB" id="A0A6I9Y131"/>
<dbReference type="InterPro" id="IPR011990">
    <property type="entry name" value="TPR-like_helical_dom_sf"/>
</dbReference>
<evidence type="ECO:0000313" key="2">
    <source>
        <dbReference type="RefSeq" id="XP_013916678.1"/>
    </source>
</evidence>
<dbReference type="PANTHER" id="PTHR14485:SF4">
    <property type="entry name" value="TETRATRICOPEPTIDE REPEAT PROTEIN 23-LIKE"/>
    <property type="match status" value="1"/>
</dbReference>
<dbReference type="PANTHER" id="PTHR14485">
    <property type="entry name" value="TETRATRICOPEPTIDE REPEAT PROTEIN 23"/>
    <property type="match status" value="1"/>
</dbReference>
<proteinExistence type="predicted"/>